<protein>
    <recommendedName>
        <fullName evidence="1">Type I restriction enzyme HindI endonuclease subunit-like C-terminal domain-containing protein</fullName>
    </recommendedName>
</protein>
<comment type="caution">
    <text evidence="2">The sequence shown here is derived from an EMBL/GenBank/DDBJ whole genome shotgun (WGS) entry which is preliminary data.</text>
</comment>
<dbReference type="InterPro" id="IPR021810">
    <property type="entry name" value="T1RH-like_C"/>
</dbReference>
<evidence type="ECO:0000313" key="2">
    <source>
        <dbReference type="EMBL" id="KXU17241.1"/>
    </source>
</evidence>
<organism evidence="2 3">
    <name type="scientific">Corynebacterium simulans</name>
    <dbReference type="NCBI Taxonomy" id="146827"/>
    <lineage>
        <taxon>Bacteria</taxon>
        <taxon>Bacillati</taxon>
        <taxon>Actinomycetota</taxon>
        <taxon>Actinomycetes</taxon>
        <taxon>Mycobacteriales</taxon>
        <taxon>Corynebacteriaceae</taxon>
        <taxon>Corynebacterium</taxon>
    </lineage>
</organism>
<evidence type="ECO:0000259" key="1">
    <source>
        <dbReference type="Pfam" id="PF11867"/>
    </source>
</evidence>
<sequence length="58" mass="6506">MSRTSNRGEQFTPPLGNDELTFFDAVSTNESATELMDEVLAEIARQLVSMLRRDAKTD</sequence>
<gene>
    <name evidence="2" type="ORF">WM41_2159</name>
</gene>
<accession>A0ABR5V6U7</accession>
<evidence type="ECO:0000313" key="3">
    <source>
        <dbReference type="Proteomes" id="UP000070339"/>
    </source>
</evidence>
<proteinExistence type="predicted"/>
<dbReference type="EMBL" id="LTEB01000039">
    <property type="protein sequence ID" value="KXU17241.1"/>
    <property type="molecule type" value="Genomic_DNA"/>
</dbReference>
<reference evidence="2 3" key="1">
    <citation type="journal article" date="2016" name="Int. J. Syst. Evol. Microbiol.">
        <title>Resolving the Complexity of Human Skin Metagenomes Using Single-Molecule Sequencing.</title>
        <authorList>
            <consortium name="NISC Comparative Sequencing Program"/>
            <person name="Tsai Y.C."/>
            <person name="Conlan S."/>
            <person name="Deming C."/>
            <person name="Segre J.A."/>
            <person name="Kong H.H."/>
            <person name="Korlach J."/>
            <person name="Oh J."/>
        </authorList>
    </citation>
    <scope>NUCLEOTIDE SEQUENCE [LARGE SCALE GENOMIC DNA]</scope>
    <source>
        <strain evidence="2 3">1B08</strain>
    </source>
</reference>
<dbReference type="Pfam" id="PF11867">
    <property type="entry name" value="T1RH-like_C"/>
    <property type="match status" value="1"/>
</dbReference>
<dbReference type="Proteomes" id="UP000070339">
    <property type="component" value="Unassembled WGS sequence"/>
</dbReference>
<feature type="domain" description="Type I restriction enzyme HindI endonuclease subunit-like C-terminal" evidence="1">
    <location>
        <begin position="2"/>
        <end position="58"/>
    </location>
</feature>
<keyword evidence="3" id="KW-1185">Reference proteome</keyword>
<name>A0ABR5V6U7_9CORY</name>